<protein>
    <submittedName>
        <fullName evidence="2">Uncharacterized protein</fullName>
    </submittedName>
</protein>
<accession>A0A382SNE2</accession>
<feature type="non-terminal residue" evidence="2">
    <location>
        <position position="90"/>
    </location>
</feature>
<sequence length="90" mass="10087">MRISADMVTTVHITAVSVAHFVSGGINDAHGKSGTQSKRDKRSLAHYSRQYRIRSDPSDGLQRSRGSARYEEAYTRRHNIGTRLREGSNL</sequence>
<evidence type="ECO:0000313" key="2">
    <source>
        <dbReference type="EMBL" id="SVD11346.1"/>
    </source>
</evidence>
<dbReference type="EMBL" id="UINC01130339">
    <property type="protein sequence ID" value="SVD11346.1"/>
    <property type="molecule type" value="Genomic_DNA"/>
</dbReference>
<proteinExistence type="predicted"/>
<organism evidence="2">
    <name type="scientific">marine metagenome</name>
    <dbReference type="NCBI Taxonomy" id="408172"/>
    <lineage>
        <taxon>unclassified sequences</taxon>
        <taxon>metagenomes</taxon>
        <taxon>ecological metagenomes</taxon>
    </lineage>
</organism>
<feature type="region of interest" description="Disordered" evidence="1">
    <location>
        <begin position="24"/>
        <end position="70"/>
    </location>
</feature>
<name>A0A382SNE2_9ZZZZ</name>
<reference evidence="2" key="1">
    <citation type="submission" date="2018-05" db="EMBL/GenBank/DDBJ databases">
        <authorList>
            <person name="Lanie J.A."/>
            <person name="Ng W.-L."/>
            <person name="Kazmierczak K.M."/>
            <person name="Andrzejewski T.M."/>
            <person name="Davidsen T.M."/>
            <person name="Wayne K.J."/>
            <person name="Tettelin H."/>
            <person name="Glass J.I."/>
            <person name="Rusch D."/>
            <person name="Podicherti R."/>
            <person name="Tsui H.-C.T."/>
            <person name="Winkler M.E."/>
        </authorList>
    </citation>
    <scope>NUCLEOTIDE SEQUENCE</scope>
</reference>
<evidence type="ECO:0000256" key="1">
    <source>
        <dbReference type="SAM" id="MobiDB-lite"/>
    </source>
</evidence>
<gene>
    <name evidence="2" type="ORF">METZ01_LOCUS364200</name>
</gene>
<dbReference type="AlphaFoldDB" id="A0A382SNE2"/>